<dbReference type="GO" id="GO:0009626">
    <property type="term" value="P:plant-type hypersensitive response"/>
    <property type="evidence" value="ECO:0007669"/>
    <property type="project" value="UniProtKB-ARBA"/>
</dbReference>
<keyword evidence="2" id="KW-0433">Leucine-rich repeat</keyword>
<dbReference type="InterPro" id="IPR042197">
    <property type="entry name" value="Apaf_helical"/>
</dbReference>
<dbReference type="GO" id="GO:0043531">
    <property type="term" value="F:ADP binding"/>
    <property type="evidence" value="ECO:0007669"/>
    <property type="project" value="InterPro"/>
</dbReference>
<evidence type="ECO:0000256" key="5">
    <source>
        <dbReference type="ARBA" id="ARBA00022821"/>
    </source>
</evidence>
<dbReference type="FunFam" id="3.40.50.300:FF:001091">
    <property type="entry name" value="Probable disease resistance protein At1g61300"/>
    <property type="match status" value="1"/>
</dbReference>
<dbReference type="PANTHER" id="PTHR23155">
    <property type="entry name" value="DISEASE RESISTANCE PROTEIN RP"/>
    <property type="match status" value="1"/>
</dbReference>
<reference evidence="12" key="2">
    <citation type="submission" date="2017-06" db="EMBL/GenBank/DDBJ databases">
        <title>WGS assembly of Brachypodium distachyon.</title>
        <authorList>
            <consortium name="The International Brachypodium Initiative"/>
            <person name="Lucas S."/>
            <person name="Harmon-Smith M."/>
            <person name="Lail K."/>
            <person name="Tice H."/>
            <person name="Grimwood J."/>
            <person name="Bruce D."/>
            <person name="Barry K."/>
            <person name="Shu S."/>
            <person name="Lindquist E."/>
            <person name="Wang M."/>
            <person name="Pitluck S."/>
            <person name="Vogel J.P."/>
            <person name="Garvin D.F."/>
            <person name="Mockler T.C."/>
            <person name="Schmutz J."/>
            <person name="Rokhsar D."/>
            <person name="Bevan M.W."/>
        </authorList>
    </citation>
    <scope>NUCLEOTIDE SEQUENCE</scope>
    <source>
        <strain evidence="12">Bd21</strain>
    </source>
</reference>
<sequence length="1175" mass="131224">MATGTLVPSGDPSLSSGPEPCAQPSASWLDMAGAGNVGIEVQNSAVWTFMDPRPPAAAAGDRLRWRSPWRPRTCFSSPPAAQYPLHTSRCFRAPRVLRLTASAACPPPPVAGSSGPEWLNQSFPGCSWSPTASYGCPPPTPELRRGQETASSWRPSHRDGFDGWTASVIQASCPLLSRVHGEPRAAAGKVPERSVDESCASYPGEPLLVAQQKEYIQYMQPELDSNNEQQIAAREQTTRYLVRVRLVWSEMAEIVSATSGVMNPLLGKLTVLLGEEYKKLTGVRKQASFLKDELNAMKALLDKLELMDEPDPLAKDWRDHVREMSYDMENCIDDFMHDLGGGGAADAKAGFVKKMAKRLRRLVKRHKIADRIEELKVLAHEANERRLRYKIDDCINSASGVVPVDPRVSAIYKEAAGLVGIDGPRKDIVDWLTASVRKLNVVSIVGFGGLGKTTLAKQVYDEIRGKFECMAFVSVSQRPDMTSLLSGLQLKLGVYQSRRAHEVTDIIDRLREHLKNKRYLIVVDDLWDQSAWDTIRCVFPEGDNGGTVIVTTRLDDVACGACHDHHGYIYRMKPLANEDSKRLFFSRVFRSEDGCPPQFEEVSAQILKKCGGLPLAIITIASLLASRQARSRRDWESIKDSLGTNFAAYPTLEGMKNILNLSYINLPLRLRACFLYLGMYPEDREIMRDDLTGQWVAEGFVSGPDGADLEEVAKSYFNELINRSMIQPGEQTMYGEVCSCRVHDLMLDLILSKCTENNFLSAARSYEEMERMHGRNYKVRRLSLSLSSGASTEPGSTIPATSLSQVRSFAWFGYSKYTPPLCLFKYLRVLVFEFLGYLDMTIDLSAIGHLFLLRYLKVSQEISGSIDLPVEVKGLVHLETLEISRTSARSFPSDVVCLPNLFRLNLPYNTGLPQGIRNMKSIRTLHCFGMEKSSVEDIKGLGELTSLRELELSTWDGDCLTEDGVDALVSSVGKLRGLKRLDLSCQREGYDDQLESLPDHPLPRIEVLNLRFWQFLRVPQWIGGLRCLQVLYLWIAQFSSEDVRVPGMLPSLVDASFKVVDIPQDKVVVGTGLFPALERVEFRSFEDVTAYLGFEAGAMPKLQKLSLWFGPHKWGGATPVGMHNLQALQQIDVRLWPMGILTREQREQVLKDVESAFGDVSRAHPARPTVSVRER</sequence>
<comment type="similarity">
    <text evidence="1">Belongs to the disease resistance NB-LRR family.</text>
</comment>
<dbReference type="Gene3D" id="3.40.50.300">
    <property type="entry name" value="P-loop containing nucleotide triphosphate hydrolases"/>
    <property type="match status" value="1"/>
</dbReference>
<protein>
    <recommendedName>
        <fullName evidence="15">NB-ARC domain-containing protein</fullName>
    </recommendedName>
</protein>
<dbReference type="SUPFAM" id="SSF52540">
    <property type="entry name" value="P-loop containing nucleoside triphosphate hydrolases"/>
    <property type="match status" value="1"/>
</dbReference>
<dbReference type="InterPro" id="IPR036388">
    <property type="entry name" value="WH-like_DNA-bd_sf"/>
</dbReference>
<evidence type="ECO:0000256" key="4">
    <source>
        <dbReference type="ARBA" id="ARBA00022741"/>
    </source>
</evidence>
<dbReference type="InParanoid" id="A0A2K2CV36"/>
<feature type="domain" description="Disease resistance R13L4/SHOC-2-like LRR" evidence="11">
    <location>
        <begin position="805"/>
        <end position="1170"/>
    </location>
</feature>
<dbReference type="SUPFAM" id="SSF52058">
    <property type="entry name" value="L domain-like"/>
    <property type="match status" value="1"/>
</dbReference>
<reference evidence="12 13" key="1">
    <citation type="journal article" date="2010" name="Nature">
        <title>Genome sequencing and analysis of the model grass Brachypodium distachyon.</title>
        <authorList>
            <consortium name="International Brachypodium Initiative"/>
        </authorList>
    </citation>
    <scope>NUCLEOTIDE SEQUENCE [LARGE SCALE GENOMIC DNA]</scope>
    <source>
        <strain evidence="12 13">Bd21</strain>
    </source>
</reference>
<accession>A0A2K2CV36</accession>
<feature type="domain" description="NB-ARC" evidence="8">
    <location>
        <begin position="428"/>
        <end position="593"/>
    </location>
</feature>
<dbReference type="Proteomes" id="UP000008810">
    <property type="component" value="Chromosome 3"/>
</dbReference>
<dbReference type="FunCoup" id="A0A2K2CV36">
    <property type="interactions" value="3"/>
</dbReference>
<dbReference type="InterPro" id="IPR058922">
    <property type="entry name" value="WHD_DRP"/>
</dbReference>
<keyword evidence="14" id="KW-1185">Reference proteome</keyword>
<dbReference type="PRINTS" id="PR00364">
    <property type="entry name" value="DISEASERSIST"/>
</dbReference>
<evidence type="ECO:0000259" key="8">
    <source>
        <dbReference type="Pfam" id="PF00931"/>
    </source>
</evidence>
<evidence type="ECO:0000256" key="3">
    <source>
        <dbReference type="ARBA" id="ARBA00022737"/>
    </source>
</evidence>
<keyword evidence="6" id="KW-0175">Coiled coil</keyword>
<dbReference type="Gene3D" id="1.20.5.4130">
    <property type="match status" value="1"/>
</dbReference>
<evidence type="ECO:0000259" key="9">
    <source>
        <dbReference type="Pfam" id="PF18052"/>
    </source>
</evidence>
<name>A0A2K2CV36_BRADI</name>
<feature type="domain" description="Disease resistance N-terminal" evidence="9">
    <location>
        <begin position="261"/>
        <end position="341"/>
    </location>
</feature>
<keyword evidence="3" id="KW-0677">Repeat</keyword>
<evidence type="ECO:0000259" key="10">
    <source>
        <dbReference type="Pfam" id="PF23559"/>
    </source>
</evidence>
<dbReference type="PANTHER" id="PTHR23155:SF906">
    <property type="entry name" value="OS08G0205100 PROTEIN"/>
    <property type="match status" value="1"/>
</dbReference>
<dbReference type="Pfam" id="PF00931">
    <property type="entry name" value="NB-ARC"/>
    <property type="match status" value="1"/>
</dbReference>
<dbReference type="GO" id="GO:0098542">
    <property type="term" value="P:defense response to other organism"/>
    <property type="evidence" value="ECO:0000318"/>
    <property type="project" value="GO_Central"/>
</dbReference>
<reference evidence="13" key="3">
    <citation type="submission" date="2018-08" db="UniProtKB">
        <authorList>
            <consortium name="EnsemblPlants"/>
        </authorList>
    </citation>
    <scope>IDENTIFICATION</scope>
    <source>
        <strain evidence="13">cv. Bd21</strain>
    </source>
</reference>
<dbReference type="Gramene" id="PNT65875">
    <property type="protein sequence ID" value="PNT65875"/>
    <property type="gene ID" value="BRADI_3g03874v3"/>
</dbReference>
<evidence type="ECO:0000259" key="11">
    <source>
        <dbReference type="Pfam" id="PF23598"/>
    </source>
</evidence>
<dbReference type="InterPro" id="IPR002182">
    <property type="entry name" value="NB-ARC"/>
</dbReference>
<dbReference type="Pfam" id="PF23559">
    <property type="entry name" value="WHD_DRP"/>
    <property type="match status" value="1"/>
</dbReference>
<evidence type="ECO:0000313" key="14">
    <source>
        <dbReference type="Proteomes" id="UP000008810"/>
    </source>
</evidence>
<dbReference type="InterPro" id="IPR055414">
    <property type="entry name" value="LRR_R13L4/SHOC2-like"/>
</dbReference>
<dbReference type="Pfam" id="PF23598">
    <property type="entry name" value="LRR_14"/>
    <property type="match status" value="1"/>
</dbReference>
<evidence type="ECO:0000256" key="2">
    <source>
        <dbReference type="ARBA" id="ARBA00022614"/>
    </source>
</evidence>
<evidence type="ECO:0000256" key="7">
    <source>
        <dbReference type="SAM" id="MobiDB-lite"/>
    </source>
</evidence>
<dbReference type="InterPro" id="IPR027417">
    <property type="entry name" value="P-loop_NTPase"/>
</dbReference>
<feature type="region of interest" description="Disordered" evidence="7">
    <location>
        <begin position="1"/>
        <end position="23"/>
    </location>
</feature>
<dbReference type="EMBL" id="CM000882">
    <property type="protein sequence ID" value="PNT65875.1"/>
    <property type="molecule type" value="Genomic_DNA"/>
</dbReference>
<dbReference type="Gene3D" id="1.10.10.10">
    <property type="entry name" value="Winged helix-like DNA-binding domain superfamily/Winged helix DNA-binding domain"/>
    <property type="match status" value="1"/>
</dbReference>
<dbReference type="InterPro" id="IPR038005">
    <property type="entry name" value="RX-like_CC"/>
</dbReference>
<gene>
    <name evidence="12" type="ORF">BRADI_3g03874v3</name>
</gene>
<dbReference type="AlphaFoldDB" id="A0A2K2CV36"/>
<dbReference type="Pfam" id="PF18052">
    <property type="entry name" value="Rx_N"/>
    <property type="match status" value="1"/>
</dbReference>
<dbReference type="Gene3D" id="1.10.8.430">
    <property type="entry name" value="Helical domain of apoptotic protease-activating factors"/>
    <property type="match status" value="1"/>
</dbReference>
<keyword evidence="5" id="KW-0611">Plant defense</keyword>
<evidence type="ECO:0000256" key="6">
    <source>
        <dbReference type="ARBA" id="ARBA00023054"/>
    </source>
</evidence>
<dbReference type="OrthoDB" id="644366at2759"/>
<dbReference type="InterPro" id="IPR044974">
    <property type="entry name" value="Disease_R_plants"/>
</dbReference>
<evidence type="ECO:0000313" key="13">
    <source>
        <dbReference type="EnsemblPlants" id="PNT65875"/>
    </source>
</evidence>
<evidence type="ECO:0000313" key="12">
    <source>
        <dbReference type="EMBL" id="PNT65875.1"/>
    </source>
</evidence>
<dbReference type="InterPro" id="IPR041118">
    <property type="entry name" value="Rx_N"/>
</dbReference>
<proteinExistence type="inferred from homology"/>
<dbReference type="InterPro" id="IPR032675">
    <property type="entry name" value="LRR_dom_sf"/>
</dbReference>
<dbReference type="CDD" id="cd14798">
    <property type="entry name" value="RX-CC_like"/>
    <property type="match status" value="1"/>
</dbReference>
<dbReference type="GO" id="GO:0042742">
    <property type="term" value="P:defense response to bacterium"/>
    <property type="evidence" value="ECO:0007669"/>
    <property type="project" value="UniProtKB-ARBA"/>
</dbReference>
<keyword evidence="4" id="KW-0547">Nucleotide-binding</keyword>
<dbReference type="Gene3D" id="3.80.10.10">
    <property type="entry name" value="Ribonuclease Inhibitor"/>
    <property type="match status" value="1"/>
</dbReference>
<evidence type="ECO:0008006" key="15">
    <source>
        <dbReference type="Google" id="ProtNLM"/>
    </source>
</evidence>
<feature type="domain" description="Disease resistance protein winged helix" evidence="10">
    <location>
        <begin position="679"/>
        <end position="750"/>
    </location>
</feature>
<dbReference type="GO" id="GO:0002758">
    <property type="term" value="P:innate immune response-activating signaling pathway"/>
    <property type="evidence" value="ECO:0007669"/>
    <property type="project" value="UniProtKB-ARBA"/>
</dbReference>
<dbReference type="ExpressionAtlas" id="A0A2K2CV36">
    <property type="expression patterns" value="baseline and differential"/>
</dbReference>
<dbReference type="FunFam" id="1.10.10.10:FF:000322">
    <property type="entry name" value="Probable disease resistance protein At1g63360"/>
    <property type="match status" value="1"/>
</dbReference>
<organism evidence="12">
    <name type="scientific">Brachypodium distachyon</name>
    <name type="common">Purple false brome</name>
    <name type="synonym">Trachynia distachya</name>
    <dbReference type="NCBI Taxonomy" id="15368"/>
    <lineage>
        <taxon>Eukaryota</taxon>
        <taxon>Viridiplantae</taxon>
        <taxon>Streptophyta</taxon>
        <taxon>Embryophyta</taxon>
        <taxon>Tracheophyta</taxon>
        <taxon>Spermatophyta</taxon>
        <taxon>Magnoliopsida</taxon>
        <taxon>Liliopsida</taxon>
        <taxon>Poales</taxon>
        <taxon>Poaceae</taxon>
        <taxon>BOP clade</taxon>
        <taxon>Pooideae</taxon>
        <taxon>Stipodae</taxon>
        <taxon>Brachypodieae</taxon>
        <taxon>Brachypodium</taxon>
    </lineage>
</organism>
<evidence type="ECO:0000256" key="1">
    <source>
        <dbReference type="ARBA" id="ARBA00008894"/>
    </source>
</evidence>
<dbReference type="EnsemblPlants" id="PNT65875">
    <property type="protein sequence ID" value="PNT65875"/>
    <property type="gene ID" value="BRADI_3g03874v3"/>
</dbReference>